<evidence type="ECO:0000256" key="1">
    <source>
        <dbReference type="ARBA" id="ARBA00004651"/>
    </source>
</evidence>
<evidence type="ECO:0000256" key="3">
    <source>
        <dbReference type="ARBA" id="ARBA00022475"/>
    </source>
</evidence>
<dbReference type="InterPro" id="IPR050790">
    <property type="entry name" value="ExbB/TolQ_transport"/>
</dbReference>
<protein>
    <recommendedName>
        <fullName evidence="10">MotA/TolQ/ExbB proton channel domain-containing protein</fullName>
    </recommendedName>
</protein>
<feature type="domain" description="MotA/TolQ/ExbB proton channel" evidence="10">
    <location>
        <begin position="69"/>
        <end position="188"/>
    </location>
</feature>
<evidence type="ECO:0000313" key="11">
    <source>
        <dbReference type="EMBL" id="VGO15251.1"/>
    </source>
</evidence>
<evidence type="ECO:0000256" key="6">
    <source>
        <dbReference type="ARBA" id="ARBA00022989"/>
    </source>
</evidence>
<comment type="subcellular location">
    <subcellularLocation>
        <location evidence="1">Cell membrane</location>
        <topology evidence="1">Multi-pass membrane protein</topology>
    </subcellularLocation>
    <subcellularLocation>
        <location evidence="8">Membrane</location>
        <topology evidence="8">Multi-pass membrane protein</topology>
    </subcellularLocation>
</comment>
<dbReference type="InterPro" id="IPR002898">
    <property type="entry name" value="MotA_ExbB_proton_chnl"/>
</dbReference>
<evidence type="ECO:0000256" key="7">
    <source>
        <dbReference type="ARBA" id="ARBA00023136"/>
    </source>
</evidence>
<keyword evidence="3" id="KW-1003">Cell membrane</keyword>
<accession>A0A6C2U6U8</accession>
<evidence type="ECO:0000259" key="10">
    <source>
        <dbReference type="Pfam" id="PF01618"/>
    </source>
</evidence>
<evidence type="ECO:0000313" key="12">
    <source>
        <dbReference type="Proteomes" id="UP000366872"/>
    </source>
</evidence>
<proteinExistence type="inferred from homology"/>
<organism evidence="11 12">
    <name type="scientific">Pontiella desulfatans</name>
    <dbReference type="NCBI Taxonomy" id="2750659"/>
    <lineage>
        <taxon>Bacteria</taxon>
        <taxon>Pseudomonadati</taxon>
        <taxon>Kiritimatiellota</taxon>
        <taxon>Kiritimatiellia</taxon>
        <taxon>Kiritimatiellales</taxon>
        <taxon>Pontiellaceae</taxon>
        <taxon>Pontiella</taxon>
    </lineage>
</organism>
<keyword evidence="7 9" id="KW-0472">Membrane</keyword>
<dbReference type="Proteomes" id="UP000366872">
    <property type="component" value="Unassembled WGS sequence"/>
</dbReference>
<evidence type="ECO:0000256" key="9">
    <source>
        <dbReference type="SAM" id="Phobius"/>
    </source>
</evidence>
<evidence type="ECO:0000256" key="2">
    <source>
        <dbReference type="ARBA" id="ARBA00022448"/>
    </source>
</evidence>
<name>A0A6C2U6U8_PONDE</name>
<dbReference type="PANTHER" id="PTHR30625">
    <property type="entry name" value="PROTEIN TOLQ"/>
    <property type="match status" value="1"/>
</dbReference>
<dbReference type="AlphaFoldDB" id="A0A6C2U6U8"/>
<reference evidence="11 12" key="1">
    <citation type="submission" date="2019-04" db="EMBL/GenBank/DDBJ databases">
        <authorList>
            <person name="Van Vliet M D."/>
        </authorList>
    </citation>
    <scope>NUCLEOTIDE SEQUENCE [LARGE SCALE GENOMIC DNA]</scope>
    <source>
        <strain evidence="11 12">F1</strain>
    </source>
</reference>
<keyword evidence="4 9" id="KW-0812">Transmembrane</keyword>
<gene>
    <name evidence="11" type="ORF">PDESU_03833</name>
</gene>
<dbReference type="GO" id="GO:0005886">
    <property type="term" value="C:plasma membrane"/>
    <property type="evidence" value="ECO:0007669"/>
    <property type="project" value="UniProtKB-SubCell"/>
</dbReference>
<dbReference type="EMBL" id="CAAHFG010000002">
    <property type="protein sequence ID" value="VGO15251.1"/>
    <property type="molecule type" value="Genomic_DNA"/>
</dbReference>
<dbReference type="RefSeq" id="WP_136080833.1">
    <property type="nucleotide sequence ID" value="NZ_CAAHFG010000002.1"/>
</dbReference>
<keyword evidence="6 9" id="KW-1133">Transmembrane helix</keyword>
<evidence type="ECO:0000256" key="4">
    <source>
        <dbReference type="ARBA" id="ARBA00022692"/>
    </source>
</evidence>
<evidence type="ECO:0000256" key="8">
    <source>
        <dbReference type="RuleBase" id="RU004057"/>
    </source>
</evidence>
<feature type="transmembrane region" description="Helical" evidence="9">
    <location>
        <begin position="110"/>
        <end position="132"/>
    </location>
</feature>
<comment type="similarity">
    <text evidence="8">Belongs to the exbB/tolQ family.</text>
</comment>
<keyword evidence="12" id="KW-1185">Reference proteome</keyword>
<keyword evidence="2 8" id="KW-0813">Transport</keyword>
<keyword evidence="5 8" id="KW-0653">Protein transport</keyword>
<dbReference type="PANTHER" id="PTHR30625:SF15">
    <property type="entry name" value="BIOPOLYMER TRANSPORT PROTEIN EXBB"/>
    <property type="match status" value="1"/>
</dbReference>
<sequence length="214" mass="23333">MWELMVKGGWIMWPLLVCSVAAAILFLERVFHLHRAQIKQDDFLSGIYTIVNRGNTTEAVSICDQTPGPVAHIVRTGLLHADEPPEELKQTITKAGLGEIPRLEKNLGGLLTIAQVSPLLGLMGTVIGLVRVFMAMQQNAPLAEIGDLSGGIWQALTTTAFGLGVSIPSFAGYNFLLSRVETITLNMEYAAEEVYRFLVYDRSSPTGESGDETL</sequence>
<feature type="transmembrane region" description="Helical" evidence="9">
    <location>
        <begin position="12"/>
        <end position="31"/>
    </location>
</feature>
<dbReference type="GO" id="GO:0017038">
    <property type="term" value="P:protein import"/>
    <property type="evidence" value="ECO:0007669"/>
    <property type="project" value="TreeGrafter"/>
</dbReference>
<feature type="transmembrane region" description="Helical" evidence="9">
    <location>
        <begin position="152"/>
        <end position="177"/>
    </location>
</feature>
<dbReference type="Pfam" id="PF01618">
    <property type="entry name" value="MotA_ExbB"/>
    <property type="match status" value="1"/>
</dbReference>
<evidence type="ECO:0000256" key="5">
    <source>
        <dbReference type="ARBA" id="ARBA00022927"/>
    </source>
</evidence>